<comment type="subcellular location">
    <subcellularLocation>
        <location evidence="1">Membrane</location>
    </subcellularLocation>
</comment>
<keyword evidence="2" id="KW-0597">Phosphoprotein</keyword>
<dbReference type="PANTHER" id="PTHR24421:SF58">
    <property type="entry name" value="SIGNAL TRANSDUCTION HISTIDINE-PROTEIN KINASE_PHOSPHATASE UHPB"/>
    <property type="match status" value="1"/>
</dbReference>
<accession>I0HRP0</accession>
<dbReference type="CDD" id="cd06225">
    <property type="entry name" value="HAMP"/>
    <property type="match status" value="1"/>
</dbReference>
<evidence type="ECO:0000259" key="7">
    <source>
        <dbReference type="PROSITE" id="PS50885"/>
    </source>
</evidence>
<keyword evidence="6" id="KW-1133">Transmembrane helix</keyword>
<keyword evidence="4 8" id="KW-0418">Kinase</keyword>
<keyword evidence="9" id="KW-1185">Reference proteome</keyword>
<dbReference type="HOGENOM" id="CLU_045360_1_0_4"/>
<keyword evidence="3 8" id="KW-0808">Transferase</keyword>
<dbReference type="Gene3D" id="3.30.565.10">
    <property type="entry name" value="Histidine kinase-like ATPase, C-terminal domain"/>
    <property type="match status" value="1"/>
</dbReference>
<evidence type="ECO:0000313" key="9">
    <source>
        <dbReference type="Proteomes" id="UP000007883"/>
    </source>
</evidence>
<evidence type="ECO:0000256" key="5">
    <source>
        <dbReference type="ARBA" id="ARBA00023012"/>
    </source>
</evidence>
<dbReference type="STRING" id="983917.RGE_23360"/>
<dbReference type="InterPro" id="IPR011712">
    <property type="entry name" value="Sig_transdc_His_kin_sub3_dim/P"/>
</dbReference>
<dbReference type="SUPFAM" id="SSF55874">
    <property type="entry name" value="ATPase domain of HSP90 chaperone/DNA topoisomerase II/histidine kinase"/>
    <property type="match status" value="1"/>
</dbReference>
<evidence type="ECO:0000313" key="8">
    <source>
        <dbReference type="EMBL" id="BAL95677.1"/>
    </source>
</evidence>
<feature type="transmembrane region" description="Helical" evidence="6">
    <location>
        <begin position="163"/>
        <end position="183"/>
    </location>
</feature>
<dbReference type="PATRIC" id="fig|983917.3.peg.2268"/>
<dbReference type="GO" id="GO:0016020">
    <property type="term" value="C:membrane"/>
    <property type="evidence" value="ECO:0007669"/>
    <property type="project" value="UniProtKB-SubCell"/>
</dbReference>
<feature type="transmembrane region" description="Helical" evidence="6">
    <location>
        <begin position="7"/>
        <end position="28"/>
    </location>
</feature>
<dbReference type="InterPro" id="IPR050482">
    <property type="entry name" value="Sensor_HK_TwoCompSys"/>
</dbReference>
<dbReference type="PROSITE" id="PS50885">
    <property type="entry name" value="HAMP"/>
    <property type="match status" value="1"/>
</dbReference>
<dbReference type="eggNOG" id="COG4585">
    <property type="taxonomic scope" value="Bacteria"/>
</dbReference>
<keyword evidence="5" id="KW-0902">Two-component regulatory system</keyword>
<evidence type="ECO:0000256" key="2">
    <source>
        <dbReference type="ARBA" id="ARBA00022553"/>
    </source>
</evidence>
<dbReference type="EMBL" id="AP012320">
    <property type="protein sequence ID" value="BAL95677.1"/>
    <property type="molecule type" value="Genomic_DNA"/>
</dbReference>
<dbReference type="Pfam" id="PF07730">
    <property type="entry name" value="HisKA_3"/>
    <property type="match status" value="1"/>
</dbReference>
<name>I0HRP0_RUBGI</name>
<dbReference type="EC" id="2.7.13.3" evidence="8"/>
<keyword evidence="6" id="KW-0472">Membrane</keyword>
<dbReference type="Gene3D" id="6.10.340.10">
    <property type="match status" value="1"/>
</dbReference>
<dbReference type="SMART" id="SM00304">
    <property type="entry name" value="HAMP"/>
    <property type="match status" value="1"/>
</dbReference>
<feature type="domain" description="HAMP" evidence="7">
    <location>
        <begin position="184"/>
        <end position="236"/>
    </location>
</feature>
<dbReference type="Proteomes" id="UP000007883">
    <property type="component" value="Chromosome"/>
</dbReference>
<sequence length="461" mass="49218">MNLLPQLVVRLVVITVACLLAAIAWIVVDTHRSVEHEAELSAQRVGRHLEALYWQELLWRGRARAGLNIPVSDWQSFETLNLISPGVCVSFALHGEPERTLCSQTAALGPQAPAWFVAGYGALFRHDSSARRPLFARAPAAGYIVNTPDRGAAIRLAWQQVSLVAGIAAGMAAAIALLTALMIGRTLRPARAIVAGLRRLEDGELAWRLPAFRTGEFALIAGAVNQLAGRLAHTHEERNLLTTRLLQVQENERRALARDLHDEFGQCLTATAALAASIEAGAPADRPDIAEEAQAIGRAQARMMKTLRSALVRLRTQDIEEIGLEASLRQLISEHNLLTASRSVFQLQVHGAIAALPRPIAIDVYRIAQECLNNAARHGVPTQVALRVARDGEAVAITVEDDGGGDAARIGRIGGHGIPGLRERLSALGGTLAIANGSAGIRVAAVVPLPANDAALHRAAA</sequence>
<dbReference type="Gene3D" id="1.20.5.1930">
    <property type="match status" value="1"/>
</dbReference>
<proteinExistence type="predicted"/>
<dbReference type="PANTHER" id="PTHR24421">
    <property type="entry name" value="NITRATE/NITRITE SENSOR PROTEIN NARX-RELATED"/>
    <property type="match status" value="1"/>
</dbReference>
<dbReference type="InterPro" id="IPR036890">
    <property type="entry name" value="HATPase_C_sf"/>
</dbReference>
<organism evidence="8 9">
    <name type="scientific">Rubrivivax gelatinosus (strain NBRC 100245 / IL144)</name>
    <dbReference type="NCBI Taxonomy" id="983917"/>
    <lineage>
        <taxon>Bacteria</taxon>
        <taxon>Pseudomonadati</taxon>
        <taxon>Pseudomonadota</taxon>
        <taxon>Betaproteobacteria</taxon>
        <taxon>Burkholderiales</taxon>
        <taxon>Sphaerotilaceae</taxon>
        <taxon>Rubrivivax</taxon>
    </lineage>
</organism>
<dbReference type="AlphaFoldDB" id="I0HRP0"/>
<dbReference type="CDD" id="cd16917">
    <property type="entry name" value="HATPase_UhpB-NarQ-NarX-like"/>
    <property type="match status" value="1"/>
</dbReference>
<dbReference type="GO" id="GO:0046983">
    <property type="term" value="F:protein dimerization activity"/>
    <property type="evidence" value="ECO:0007669"/>
    <property type="project" value="InterPro"/>
</dbReference>
<evidence type="ECO:0000256" key="1">
    <source>
        <dbReference type="ARBA" id="ARBA00004370"/>
    </source>
</evidence>
<dbReference type="Pfam" id="PF00672">
    <property type="entry name" value="HAMP"/>
    <property type="match status" value="1"/>
</dbReference>
<evidence type="ECO:0000256" key="3">
    <source>
        <dbReference type="ARBA" id="ARBA00022679"/>
    </source>
</evidence>
<dbReference type="RefSeq" id="WP_014428539.1">
    <property type="nucleotide sequence ID" value="NC_017075.1"/>
</dbReference>
<evidence type="ECO:0000256" key="4">
    <source>
        <dbReference type="ARBA" id="ARBA00022777"/>
    </source>
</evidence>
<reference evidence="8 9" key="1">
    <citation type="journal article" date="2012" name="J. Bacteriol.">
        <title>Complete genome sequence of phototrophic betaproteobacterium Rubrivivax gelatinosus IL144.</title>
        <authorList>
            <person name="Nagashima S."/>
            <person name="Kamimura A."/>
            <person name="Shimizu T."/>
            <person name="Nakamura-isaki S."/>
            <person name="Aono E."/>
            <person name="Sakamoto K."/>
            <person name="Ichikawa N."/>
            <person name="Nakazawa H."/>
            <person name="Sekine M."/>
            <person name="Yamazaki S."/>
            <person name="Fujita N."/>
            <person name="Shimada K."/>
            <person name="Hanada S."/>
            <person name="Nagashima K.V.P."/>
        </authorList>
    </citation>
    <scope>NUCLEOTIDE SEQUENCE [LARGE SCALE GENOMIC DNA]</scope>
    <source>
        <strain evidence="9">NBRC 100245 / IL144</strain>
    </source>
</reference>
<protein>
    <submittedName>
        <fullName evidence="8">Integral membrane sensor signal transduction histidine kinase</fullName>
        <ecNumber evidence="8">2.7.13.3</ecNumber>
    </submittedName>
</protein>
<dbReference type="GO" id="GO:0000155">
    <property type="term" value="F:phosphorelay sensor kinase activity"/>
    <property type="evidence" value="ECO:0007669"/>
    <property type="project" value="InterPro"/>
</dbReference>
<dbReference type="InterPro" id="IPR003660">
    <property type="entry name" value="HAMP_dom"/>
</dbReference>
<dbReference type="KEGG" id="rge:RGE_23360"/>
<gene>
    <name evidence="8" type="ordered locus">RGE_23360</name>
</gene>
<evidence type="ECO:0000256" key="6">
    <source>
        <dbReference type="SAM" id="Phobius"/>
    </source>
</evidence>
<keyword evidence="6" id="KW-0812">Transmembrane</keyword>